<feature type="non-terminal residue" evidence="1">
    <location>
        <position position="1"/>
    </location>
</feature>
<protein>
    <submittedName>
        <fullName evidence="1">Uncharacterized protein</fullName>
    </submittedName>
</protein>
<evidence type="ECO:0000313" key="1">
    <source>
        <dbReference type="EMBL" id="GFD32505.1"/>
    </source>
</evidence>
<proteinExistence type="predicted"/>
<comment type="caution">
    <text evidence="1">The sequence shown here is derived from an EMBL/GenBank/DDBJ whole genome shotgun (WGS) entry which is preliminary data.</text>
</comment>
<feature type="non-terminal residue" evidence="1">
    <location>
        <position position="173"/>
    </location>
</feature>
<dbReference type="AlphaFoldDB" id="A0A699VAX6"/>
<sequence>LQLVGEGDVERQVKRFQLVVRVVAVGRVQVLIEAVAIGADVLRREDVAHVLVFEAREAARVQRVAEGAGVERAAAVFEVSTGPDFNFAAGHVHGVLQVGVHRKNVLAQLLVEAAGVVDIDLPGGGRQGRLDFGRLVGAGRNLVAQAAQIGLVAGRVAVAAHPVEARFFVGRLV</sequence>
<organism evidence="1">
    <name type="scientific">Tanacetum cinerariifolium</name>
    <name type="common">Dalmatian daisy</name>
    <name type="synonym">Chrysanthemum cinerariifolium</name>
    <dbReference type="NCBI Taxonomy" id="118510"/>
    <lineage>
        <taxon>Eukaryota</taxon>
        <taxon>Viridiplantae</taxon>
        <taxon>Streptophyta</taxon>
        <taxon>Embryophyta</taxon>
        <taxon>Tracheophyta</taxon>
        <taxon>Spermatophyta</taxon>
        <taxon>Magnoliopsida</taxon>
        <taxon>eudicotyledons</taxon>
        <taxon>Gunneridae</taxon>
        <taxon>Pentapetalae</taxon>
        <taxon>asterids</taxon>
        <taxon>campanulids</taxon>
        <taxon>Asterales</taxon>
        <taxon>Asteraceae</taxon>
        <taxon>Asteroideae</taxon>
        <taxon>Anthemideae</taxon>
        <taxon>Anthemidinae</taxon>
        <taxon>Tanacetum</taxon>
    </lineage>
</organism>
<dbReference type="EMBL" id="BKCJ011425111">
    <property type="protein sequence ID" value="GFD32505.1"/>
    <property type="molecule type" value="Genomic_DNA"/>
</dbReference>
<gene>
    <name evidence="1" type="ORF">Tci_904474</name>
</gene>
<accession>A0A699VAX6</accession>
<reference evidence="1" key="1">
    <citation type="journal article" date="2019" name="Sci. Rep.">
        <title>Draft genome of Tanacetum cinerariifolium, the natural source of mosquito coil.</title>
        <authorList>
            <person name="Yamashiro T."/>
            <person name="Shiraishi A."/>
            <person name="Satake H."/>
            <person name="Nakayama K."/>
        </authorList>
    </citation>
    <scope>NUCLEOTIDE SEQUENCE</scope>
</reference>
<name>A0A699VAX6_TANCI</name>